<gene>
    <name evidence="6" type="ORF">DFR56_10188</name>
</gene>
<evidence type="ECO:0000256" key="1">
    <source>
        <dbReference type="ARBA" id="ARBA00010466"/>
    </source>
</evidence>
<dbReference type="Proteomes" id="UP000247978">
    <property type="component" value="Unassembled WGS sequence"/>
</dbReference>
<dbReference type="GO" id="GO:0030246">
    <property type="term" value="F:carbohydrate binding"/>
    <property type="evidence" value="ECO:0007669"/>
    <property type="project" value="InterPro"/>
</dbReference>
<proteinExistence type="inferred from homology"/>
<dbReference type="SUPFAM" id="SSF100950">
    <property type="entry name" value="NagB/RpiA/CoA transferase-like"/>
    <property type="match status" value="1"/>
</dbReference>
<organism evidence="6 7">
    <name type="scientific">Pseudogracilibacillus auburnensis</name>
    <dbReference type="NCBI Taxonomy" id="1494959"/>
    <lineage>
        <taxon>Bacteria</taxon>
        <taxon>Bacillati</taxon>
        <taxon>Bacillota</taxon>
        <taxon>Bacilli</taxon>
        <taxon>Bacillales</taxon>
        <taxon>Bacillaceae</taxon>
        <taxon>Pseudogracilibacillus</taxon>
    </lineage>
</organism>
<dbReference type="InterPro" id="IPR009057">
    <property type="entry name" value="Homeodomain-like_sf"/>
</dbReference>
<dbReference type="Gene3D" id="1.10.10.60">
    <property type="entry name" value="Homeodomain-like"/>
    <property type="match status" value="1"/>
</dbReference>
<dbReference type="InterPro" id="IPR001387">
    <property type="entry name" value="Cro/C1-type_HTH"/>
</dbReference>
<dbReference type="InterPro" id="IPR051054">
    <property type="entry name" value="SorC_transcr_regulators"/>
</dbReference>
<comment type="caution">
    <text evidence="6">The sequence shown here is derived from an EMBL/GenBank/DDBJ whole genome shotgun (WGS) entry which is preliminary data.</text>
</comment>
<keyword evidence="3 6" id="KW-0238">DNA-binding</keyword>
<evidence type="ECO:0000256" key="2">
    <source>
        <dbReference type="ARBA" id="ARBA00023015"/>
    </source>
</evidence>
<protein>
    <submittedName>
        <fullName evidence="6">DNA-binding transcriptional regulator LsrR (DeoR family)</fullName>
    </submittedName>
</protein>
<evidence type="ECO:0000313" key="6">
    <source>
        <dbReference type="EMBL" id="PXW90179.1"/>
    </source>
</evidence>
<dbReference type="EMBL" id="QJJQ01000001">
    <property type="protein sequence ID" value="PXW90179.1"/>
    <property type="molecule type" value="Genomic_DNA"/>
</dbReference>
<feature type="domain" description="HTH cro/C1-type" evidence="5">
    <location>
        <begin position="54"/>
        <end position="74"/>
    </location>
</feature>
<dbReference type="InterPro" id="IPR007324">
    <property type="entry name" value="Sugar-bd_dom_put"/>
</dbReference>
<dbReference type="Pfam" id="PF13518">
    <property type="entry name" value="HTH_28"/>
    <property type="match status" value="1"/>
</dbReference>
<dbReference type="Gene3D" id="3.40.50.1360">
    <property type="match status" value="1"/>
</dbReference>
<evidence type="ECO:0000259" key="5">
    <source>
        <dbReference type="PROSITE" id="PS50943"/>
    </source>
</evidence>
<comment type="similarity">
    <text evidence="1">Belongs to the SorC transcriptional regulatory family.</text>
</comment>
<dbReference type="GO" id="GO:0003677">
    <property type="term" value="F:DNA binding"/>
    <property type="evidence" value="ECO:0007669"/>
    <property type="project" value="UniProtKB-KW"/>
</dbReference>
<reference evidence="6 7" key="1">
    <citation type="submission" date="2018-05" db="EMBL/GenBank/DDBJ databases">
        <title>Genomic Encyclopedia of Type Strains, Phase IV (KMG-IV): sequencing the most valuable type-strain genomes for metagenomic binning, comparative biology and taxonomic classification.</title>
        <authorList>
            <person name="Goeker M."/>
        </authorList>
    </citation>
    <scope>NUCLEOTIDE SEQUENCE [LARGE SCALE GENOMIC DNA]</scope>
    <source>
        <strain evidence="6 7">DSM 28556</strain>
    </source>
</reference>
<name>A0A2V3WNB1_9BACI</name>
<dbReference type="InterPro" id="IPR037171">
    <property type="entry name" value="NagB/RpiA_transferase-like"/>
</dbReference>
<keyword evidence="4" id="KW-0804">Transcription</keyword>
<keyword evidence="2" id="KW-0805">Transcription regulation</keyword>
<dbReference type="Pfam" id="PF04198">
    <property type="entry name" value="Sugar-bind"/>
    <property type="match status" value="1"/>
</dbReference>
<dbReference type="InterPro" id="IPR055247">
    <property type="entry name" value="InsJ-like_HTH"/>
</dbReference>
<evidence type="ECO:0000256" key="3">
    <source>
        <dbReference type="ARBA" id="ARBA00023125"/>
    </source>
</evidence>
<dbReference type="AlphaFoldDB" id="A0A2V3WNB1"/>
<accession>A0A2V3WNB1</accession>
<keyword evidence="7" id="KW-1185">Reference proteome</keyword>
<dbReference type="PROSITE" id="PS50943">
    <property type="entry name" value="HTH_CROC1"/>
    <property type="match status" value="1"/>
</dbReference>
<dbReference type="PANTHER" id="PTHR34294:SF1">
    <property type="entry name" value="TRANSCRIPTIONAL REGULATOR LSRR"/>
    <property type="match status" value="1"/>
</dbReference>
<sequence>MTFILDYFIFVSISMNKITLHEQLFKNHGLGDDAVEKEKIRQMVKICQLYYLEGYNQQQLAKKFGISRPQISRIISSAKEEGIVEIKVNNPFGDESIIEQELVDKFGLNDAVIVDTANMTKDQSFGSVAKAGAIFLESVIKKGDEVGVMAGKAIQQVVQLINGQAKKNVHVIPLVGGLGIQGANWHANSNVIQLAENLQCDYYVLNAPVIVSSPEMKLQLIQEEDIKKVLDRYQTLKIAVVGIGEITEEATFFKTMNLNQKELTDIKDAGAVCSIGKTFLNSKGEEVAKELSDRMIGISTEHLKEVDQVIAVAAGEKKIDAIVASLLGQWVDVLVTDVQTGKHILQYST</sequence>
<dbReference type="PANTHER" id="PTHR34294">
    <property type="entry name" value="TRANSCRIPTIONAL REGULATOR-RELATED"/>
    <property type="match status" value="1"/>
</dbReference>
<evidence type="ECO:0000313" key="7">
    <source>
        <dbReference type="Proteomes" id="UP000247978"/>
    </source>
</evidence>
<dbReference type="SUPFAM" id="SSF46689">
    <property type="entry name" value="Homeodomain-like"/>
    <property type="match status" value="1"/>
</dbReference>
<evidence type="ECO:0000256" key="4">
    <source>
        <dbReference type="ARBA" id="ARBA00023163"/>
    </source>
</evidence>